<gene>
    <name evidence="2" type="ORF">RHGRI_038895</name>
</gene>
<proteinExistence type="predicted"/>
<dbReference type="Proteomes" id="UP000823749">
    <property type="component" value="Unassembled WGS sequence"/>
</dbReference>
<evidence type="ECO:0000313" key="3">
    <source>
        <dbReference type="Proteomes" id="UP000823749"/>
    </source>
</evidence>
<evidence type="ECO:0000313" key="2">
    <source>
        <dbReference type="EMBL" id="KAG5512717.1"/>
    </source>
</evidence>
<name>A0AAV6HKW4_9ERIC</name>
<feature type="compositionally biased region" description="Basic and acidic residues" evidence="1">
    <location>
        <begin position="103"/>
        <end position="116"/>
    </location>
</feature>
<sequence length="116" mass="12718">MYHTTTDRLREKRGTSCVGKRGAWRRLAVAGGGGHGRSHVGGTVVALVRVEEPSSRSGEWRGAEREKRGTTRLLESGERRRFDGGGRCRWGLVRPRSTAASSDLERGERGCGLRGK</sequence>
<feature type="region of interest" description="Disordered" evidence="1">
    <location>
        <begin position="96"/>
        <end position="116"/>
    </location>
</feature>
<dbReference type="AlphaFoldDB" id="A0AAV6HKW4"/>
<reference evidence="2" key="1">
    <citation type="submission" date="2020-08" db="EMBL/GenBank/DDBJ databases">
        <title>Plant Genome Project.</title>
        <authorList>
            <person name="Zhang R.-G."/>
        </authorList>
    </citation>
    <scope>NUCLEOTIDE SEQUENCE</scope>
    <source>
        <strain evidence="2">WSP0</strain>
        <tissue evidence="2">Leaf</tissue>
    </source>
</reference>
<comment type="caution">
    <text evidence="2">The sequence shown here is derived from an EMBL/GenBank/DDBJ whole genome shotgun (WGS) entry which is preliminary data.</text>
</comment>
<dbReference type="EMBL" id="JACTNZ010000045">
    <property type="protein sequence ID" value="KAG5512717.1"/>
    <property type="molecule type" value="Genomic_DNA"/>
</dbReference>
<evidence type="ECO:0000256" key="1">
    <source>
        <dbReference type="SAM" id="MobiDB-lite"/>
    </source>
</evidence>
<accession>A0AAV6HKW4</accession>
<protein>
    <submittedName>
        <fullName evidence="2">Uncharacterized protein</fullName>
    </submittedName>
</protein>
<organism evidence="2 3">
    <name type="scientific">Rhododendron griersonianum</name>
    <dbReference type="NCBI Taxonomy" id="479676"/>
    <lineage>
        <taxon>Eukaryota</taxon>
        <taxon>Viridiplantae</taxon>
        <taxon>Streptophyta</taxon>
        <taxon>Embryophyta</taxon>
        <taxon>Tracheophyta</taxon>
        <taxon>Spermatophyta</taxon>
        <taxon>Magnoliopsida</taxon>
        <taxon>eudicotyledons</taxon>
        <taxon>Gunneridae</taxon>
        <taxon>Pentapetalae</taxon>
        <taxon>asterids</taxon>
        <taxon>Ericales</taxon>
        <taxon>Ericaceae</taxon>
        <taxon>Ericoideae</taxon>
        <taxon>Rhodoreae</taxon>
        <taxon>Rhododendron</taxon>
    </lineage>
</organism>
<keyword evidence="3" id="KW-1185">Reference proteome</keyword>